<sequence length="352" mass="38730">MDATRSSSIMQAIISTYRKAPVTLSIFASYFISRIVSNLWIDYQLFVSLSGGPLPKNILGWSLHYFVLSPLSLSKAWSSSKLVRCFYTKASRFDNKAQLSTGAALPRRQGPAPVTAGIIPHRQLTQFSSESDESEARGNAESRKQAQEAIQRILSTLQQQADSQPSHLRIGPSMIEGHSTALFAVSHTLVTGSDQVSRSTRSALFPSSLARRFLSSVRGEFAHVHCQATFKESAQSEDGSLHMTLHPDDAALVVEQGWGELHSLAGFPSYSGFWFGWPAWLVRLRPEGFTSARWWTKSSLPTDSNDKVKKAVGLPPTYCLVYSPRNSDEAKVVLDIIHAATTLAIGSQSMPR</sequence>
<dbReference type="InterPro" id="IPR040841">
    <property type="entry name" value="Luciferase_dom"/>
</dbReference>
<protein>
    <recommendedName>
        <fullName evidence="1">Luciferase domain-containing protein</fullName>
    </recommendedName>
</protein>
<dbReference type="PANTHER" id="PTHR38695:SF1">
    <property type="entry name" value="AMINO ACID PERMEASE_ SLC12A DOMAIN-CONTAINING PROTEIN"/>
    <property type="match status" value="1"/>
</dbReference>
<dbReference type="EMBL" id="LK056662">
    <property type="protein sequence ID" value="CDU23138.1"/>
    <property type="molecule type" value="Genomic_DNA"/>
</dbReference>
<reference evidence="4" key="1">
    <citation type="submission" date="2014-06" db="EMBL/GenBank/DDBJ databases">
        <authorList>
            <person name="Berkman P.J."/>
        </authorList>
    </citation>
    <scope>NUCLEOTIDE SEQUENCE [LARGE SCALE GENOMIC DNA]</scope>
</reference>
<accession>A0A0F7S9P1</accession>
<evidence type="ECO:0000313" key="4">
    <source>
        <dbReference type="Proteomes" id="UP000242770"/>
    </source>
</evidence>
<reference evidence="3" key="2">
    <citation type="submission" date="2014-06" db="EMBL/GenBank/DDBJ databases">
        <authorList>
            <person name="Berkman J.Paul."/>
        </authorList>
    </citation>
    <scope>NUCLEOTIDE SEQUENCE [LARGE SCALE GENOMIC DNA]</scope>
</reference>
<dbReference type="InterPro" id="IPR048273">
    <property type="entry name" value="Luciferase"/>
</dbReference>
<evidence type="ECO:0000313" key="3">
    <source>
        <dbReference type="EMBL" id="CDW97378.1"/>
    </source>
</evidence>
<organism evidence="3 4">
    <name type="scientific">Sporisorium scitamineum</name>
    <dbReference type="NCBI Taxonomy" id="49012"/>
    <lineage>
        <taxon>Eukaryota</taxon>
        <taxon>Fungi</taxon>
        <taxon>Dikarya</taxon>
        <taxon>Basidiomycota</taxon>
        <taxon>Ustilaginomycotina</taxon>
        <taxon>Ustilaginomycetes</taxon>
        <taxon>Ustilaginales</taxon>
        <taxon>Ustilaginaceae</taxon>
        <taxon>Sporisorium</taxon>
    </lineage>
</organism>
<proteinExistence type="predicted"/>
<keyword evidence="4" id="KW-1185">Reference proteome</keyword>
<feature type="domain" description="Luciferase" evidence="1">
    <location>
        <begin position="219"/>
        <end position="340"/>
    </location>
</feature>
<gene>
    <name evidence="3" type="primary">SSCI29960.1</name>
    <name evidence="2" type="ORF">SPSC_01768</name>
</gene>
<dbReference type="OrthoDB" id="5358398at2759"/>
<name>A0A0F7S9P1_9BASI</name>
<reference evidence="2" key="3">
    <citation type="submission" date="2014-06" db="EMBL/GenBank/DDBJ databases">
        <authorList>
            <person name="Ju J."/>
            <person name="Zhang J."/>
        </authorList>
    </citation>
    <scope>NUCLEOTIDE SEQUENCE</scope>
    <source>
        <strain evidence="2">SscI8</strain>
    </source>
</reference>
<dbReference type="EMBL" id="CCFA01001622">
    <property type="protein sequence ID" value="CDW97378.1"/>
    <property type="molecule type" value="Genomic_DNA"/>
</dbReference>
<evidence type="ECO:0000259" key="1">
    <source>
        <dbReference type="Pfam" id="PF17648"/>
    </source>
</evidence>
<evidence type="ECO:0000313" key="2">
    <source>
        <dbReference type="EMBL" id="CDU23138.1"/>
    </source>
</evidence>
<dbReference type="STRING" id="49012.A0A0F7S9P1"/>
<dbReference type="PANTHER" id="PTHR38695">
    <property type="entry name" value="AMINO ACID PERMEASE_ SLC12A DOMAIN-CONTAINING PROTEIN"/>
    <property type="match status" value="1"/>
</dbReference>
<dbReference type="AlphaFoldDB" id="A0A0F7S9P1"/>
<dbReference type="Pfam" id="PF17648">
    <property type="entry name" value="Luciferase"/>
    <property type="match status" value="1"/>
</dbReference>
<dbReference type="Proteomes" id="UP000242770">
    <property type="component" value="Unassembled WGS sequence"/>
</dbReference>